<keyword evidence="9" id="KW-1185">Reference proteome</keyword>
<evidence type="ECO:0000259" key="7">
    <source>
        <dbReference type="Pfam" id="PF04547"/>
    </source>
</evidence>
<feature type="non-terminal residue" evidence="8">
    <location>
        <position position="1"/>
    </location>
</feature>
<dbReference type="GO" id="GO:0016020">
    <property type="term" value="C:membrane"/>
    <property type="evidence" value="ECO:0007669"/>
    <property type="project" value="UniProtKB-SubCell"/>
</dbReference>
<dbReference type="InParanoid" id="A7SF04"/>
<organism evidence="8 9">
    <name type="scientific">Nematostella vectensis</name>
    <name type="common">Starlet sea anemone</name>
    <dbReference type="NCBI Taxonomy" id="45351"/>
    <lineage>
        <taxon>Eukaryota</taxon>
        <taxon>Metazoa</taxon>
        <taxon>Cnidaria</taxon>
        <taxon>Anthozoa</taxon>
        <taxon>Hexacorallia</taxon>
        <taxon>Actiniaria</taxon>
        <taxon>Edwardsiidae</taxon>
        <taxon>Nematostella</taxon>
    </lineage>
</organism>
<dbReference type="PANTHER" id="PTHR12308:SF84">
    <property type="entry name" value="ANOCTAMIN"/>
    <property type="match status" value="1"/>
</dbReference>
<name>A7SF04_NEMVE</name>
<gene>
    <name evidence="8" type="ORF">NEMVEDRAFT_v1g115934</name>
</gene>
<feature type="domain" description="Anoctamin transmembrane" evidence="7">
    <location>
        <begin position="7"/>
        <end position="368"/>
    </location>
</feature>
<keyword evidence="5 6" id="KW-0472">Membrane</keyword>
<accession>A7SF04</accession>
<protein>
    <recommendedName>
        <fullName evidence="6">Anoctamin</fullName>
    </recommendedName>
</protein>
<comment type="similarity">
    <text evidence="2 6">Belongs to the anoctamin family.</text>
</comment>
<feature type="non-terminal residue" evidence="8">
    <location>
        <position position="381"/>
    </location>
</feature>
<dbReference type="STRING" id="45351.A7SF04"/>
<evidence type="ECO:0000256" key="6">
    <source>
        <dbReference type="RuleBase" id="RU280814"/>
    </source>
</evidence>
<evidence type="ECO:0000256" key="3">
    <source>
        <dbReference type="ARBA" id="ARBA00022692"/>
    </source>
</evidence>
<dbReference type="OMA" id="VHVTHPL"/>
<dbReference type="eggNOG" id="KOG2514">
    <property type="taxonomic scope" value="Eukaryota"/>
</dbReference>
<proteinExistence type="inferred from homology"/>
<evidence type="ECO:0000256" key="1">
    <source>
        <dbReference type="ARBA" id="ARBA00004141"/>
    </source>
</evidence>
<feature type="transmembrane region" description="Helical" evidence="6">
    <location>
        <begin position="159"/>
        <end position="182"/>
    </location>
</feature>
<dbReference type="PANTHER" id="PTHR12308">
    <property type="entry name" value="ANOCTAMIN"/>
    <property type="match status" value="1"/>
</dbReference>
<keyword evidence="3 6" id="KW-0812">Transmembrane</keyword>
<dbReference type="EMBL" id="DS469640">
    <property type="protein sequence ID" value="EDO37747.1"/>
    <property type="molecule type" value="Genomic_DNA"/>
</dbReference>
<evidence type="ECO:0000313" key="9">
    <source>
        <dbReference type="Proteomes" id="UP000001593"/>
    </source>
</evidence>
<evidence type="ECO:0000256" key="4">
    <source>
        <dbReference type="ARBA" id="ARBA00022989"/>
    </source>
</evidence>
<evidence type="ECO:0000313" key="8">
    <source>
        <dbReference type="EMBL" id="EDO37747.1"/>
    </source>
</evidence>
<feature type="transmembrane region" description="Helical" evidence="6">
    <location>
        <begin position="333"/>
        <end position="354"/>
    </location>
</feature>
<feature type="transmembrane region" description="Helical" evidence="6">
    <location>
        <begin position="210"/>
        <end position="235"/>
    </location>
</feature>
<comment type="caution">
    <text evidence="6">Lacks conserved residue(s) required for the propagation of feature annotation.</text>
</comment>
<reference evidence="8 9" key="1">
    <citation type="journal article" date="2007" name="Science">
        <title>Sea anemone genome reveals ancestral eumetazoan gene repertoire and genomic organization.</title>
        <authorList>
            <person name="Putnam N.H."/>
            <person name="Srivastava M."/>
            <person name="Hellsten U."/>
            <person name="Dirks B."/>
            <person name="Chapman J."/>
            <person name="Salamov A."/>
            <person name="Terry A."/>
            <person name="Shapiro H."/>
            <person name="Lindquist E."/>
            <person name="Kapitonov V.V."/>
            <person name="Jurka J."/>
            <person name="Genikhovich G."/>
            <person name="Grigoriev I.V."/>
            <person name="Lucas S.M."/>
            <person name="Steele R.E."/>
            <person name="Finnerty J.R."/>
            <person name="Technau U."/>
            <person name="Martindale M.Q."/>
            <person name="Rokhsar D.S."/>
        </authorList>
    </citation>
    <scope>NUCLEOTIDE SEQUENCE [LARGE SCALE GENOMIC DNA]</scope>
    <source>
        <strain evidence="9">CH2 X CH6</strain>
    </source>
</reference>
<evidence type="ECO:0000256" key="2">
    <source>
        <dbReference type="ARBA" id="ARBA00009671"/>
    </source>
</evidence>
<dbReference type="AlphaFoldDB" id="A7SF04"/>
<dbReference type="Proteomes" id="UP000001593">
    <property type="component" value="Unassembled WGS sequence"/>
</dbReference>
<dbReference type="InterPro" id="IPR007632">
    <property type="entry name" value="Anoctamin"/>
</dbReference>
<dbReference type="InterPro" id="IPR049452">
    <property type="entry name" value="Anoctamin_TM"/>
</dbReference>
<dbReference type="PhylomeDB" id="A7SF04"/>
<comment type="subcellular location">
    <subcellularLocation>
        <location evidence="1 6">Membrane</location>
        <topology evidence="1 6">Multi-pass membrane protein</topology>
    </subcellularLocation>
</comment>
<keyword evidence="4 6" id="KW-1133">Transmembrane helix</keyword>
<evidence type="ECO:0000256" key="5">
    <source>
        <dbReference type="ARBA" id="ARBA00023136"/>
    </source>
</evidence>
<dbReference type="HOGENOM" id="CLU_006685_4_0_1"/>
<dbReference type="Pfam" id="PF04547">
    <property type="entry name" value="Anoctamin"/>
    <property type="match status" value="1"/>
</dbReference>
<sequence>FANLFFLLQAYEKVAFLFTNWEMPRTQTQYEDNFSFKMYLFQFVNYYSSLFYIAFGKLNPGRPGRYNRILAVGDGDGYRQEECNPAGCLFELLLQLFIIMVGKQVLNNAIEIVVPYVMLWWKSRQNIEQVDMTGLTQWEQDYALNDYPEYGLFYEYLEMVIQFGFITIFVTAFPLGPFFALINNLIEIRLDAYKFTCVFRRPMAARSQDIGIWFSILTGVTKISVVVNGFVIAFVSEFVPRLYYTYGLGKKDLTGFVDHSLSCFEVLKYKDEFKPNEDLWNNFNNNSCGYGKATCRFRGYYEPPYIEIEGKWVENPSAYELSKAHWHIVAAKLFFVIAFLHIVFAVTSLLAWLIPDIPKRVSNQVKRENFLAREALRSADI</sequence>